<dbReference type="InterPro" id="IPR003142">
    <property type="entry name" value="BPL_C"/>
</dbReference>
<dbReference type="InterPro" id="IPR013196">
    <property type="entry name" value="HTH_11"/>
</dbReference>
<keyword evidence="3" id="KW-0804">Transcription</keyword>
<gene>
    <name evidence="3" type="primary">birA</name>
    <name evidence="5" type="ORF">GCM10022410_16710</name>
</gene>
<dbReference type="InterPro" id="IPR036390">
    <property type="entry name" value="WH_DNA-bd_sf"/>
</dbReference>
<evidence type="ECO:0000256" key="3">
    <source>
        <dbReference type="HAMAP-Rule" id="MF_00978"/>
    </source>
</evidence>
<comment type="function">
    <text evidence="3">Acts both as a biotin--[acetyl-CoA-carboxylase] ligase and a repressor.</text>
</comment>
<comment type="caution">
    <text evidence="3">Lacks conserved residue(s) required for the propagation of feature annotation.</text>
</comment>
<dbReference type="SUPFAM" id="SSF55681">
    <property type="entry name" value="Class II aaRS and biotin synthetases"/>
    <property type="match status" value="1"/>
</dbReference>
<evidence type="ECO:0000256" key="2">
    <source>
        <dbReference type="ARBA" id="ARBA00023267"/>
    </source>
</evidence>
<dbReference type="Pfam" id="PF08279">
    <property type="entry name" value="HTH_11"/>
    <property type="match status" value="1"/>
</dbReference>
<dbReference type="PROSITE" id="PS51733">
    <property type="entry name" value="BPL_LPL_CATALYTIC"/>
    <property type="match status" value="1"/>
</dbReference>
<dbReference type="PANTHER" id="PTHR12835">
    <property type="entry name" value="BIOTIN PROTEIN LIGASE"/>
    <property type="match status" value="1"/>
</dbReference>
<dbReference type="Pfam" id="PF02237">
    <property type="entry name" value="BPL_C"/>
    <property type="match status" value="1"/>
</dbReference>
<dbReference type="Pfam" id="PF03099">
    <property type="entry name" value="BPL_LplA_LipB"/>
    <property type="match status" value="1"/>
</dbReference>
<protein>
    <recommendedName>
        <fullName evidence="3">Bifunctional ligase/repressor BirA</fullName>
    </recommendedName>
    <alternativeName>
        <fullName evidence="3">Biotin--[acetyl-CoA-carboxylase] ligase</fullName>
        <ecNumber evidence="3">6.3.4.15</ecNumber>
    </alternativeName>
    <alternativeName>
        <fullName evidence="3">Biotin--protein ligase</fullName>
    </alternativeName>
    <alternativeName>
        <fullName evidence="3">Biotin-[acetyl-CoA carboxylase] synthetase</fullName>
    </alternativeName>
</protein>
<keyword evidence="1 3" id="KW-0436">Ligase</keyword>
<dbReference type="InterPro" id="IPR036388">
    <property type="entry name" value="WH-like_DNA-bd_sf"/>
</dbReference>
<feature type="DNA-binding region" description="H-T-H motif" evidence="3">
    <location>
        <begin position="22"/>
        <end position="41"/>
    </location>
</feature>
<dbReference type="HAMAP" id="MF_00978">
    <property type="entry name" value="Bifunct_BirA"/>
    <property type="match status" value="1"/>
</dbReference>
<dbReference type="InterPro" id="IPR045864">
    <property type="entry name" value="aa-tRNA-synth_II/BPL/LPL"/>
</dbReference>
<organism evidence="5 6">
    <name type="scientific">Amphibacillus indicireducens</name>
    <dbReference type="NCBI Taxonomy" id="1076330"/>
    <lineage>
        <taxon>Bacteria</taxon>
        <taxon>Bacillati</taxon>
        <taxon>Bacillota</taxon>
        <taxon>Bacilli</taxon>
        <taxon>Bacillales</taxon>
        <taxon>Bacillaceae</taxon>
        <taxon>Amphibacillus</taxon>
    </lineage>
</organism>
<keyword evidence="3" id="KW-0805">Transcription regulation</keyword>
<keyword evidence="3" id="KW-0678">Repressor</keyword>
<keyword evidence="2 3" id="KW-0092">Biotin</keyword>
<evidence type="ECO:0000256" key="1">
    <source>
        <dbReference type="ARBA" id="ARBA00022598"/>
    </source>
</evidence>
<dbReference type="Gene3D" id="1.10.10.10">
    <property type="entry name" value="Winged helix-like DNA-binding domain superfamily/Winged helix DNA-binding domain"/>
    <property type="match status" value="1"/>
</dbReference>
<feature type="binding site" evidence="3">
    <location>
        <position position="117"/>
    </location>
    <ligand>
        <name>biotin</name>
        <dbReference type="ChEBI" id="CHEBI:57586"/>
    </ligand>
</feature>
<dbReference type="RefSeq" id="WP_344912140.1">
    <property type="nucleotide sequence ID" value="NZ_BAABDL010000085.1"/>
</dbReference>
<keyword evidence="3" id="KW-0547">Nucleotide-binding</keyword>
<dbReference type="InterPro" id="IPR030855">
    <property type="entry name" value="Bifunct_BirA"/>
</dbReference>
<accession>A0ABP7VQX0</accession>
<evidence type="ECO:0000313" key="5">
    <source>
        <dbReference type="EMBL" id="GAA4071715.1"/>
    </source>
</evidence>
<dbReference type="Proteomes" id="UP001501734">
    <property type="component" value="Unassembled WGS sequence"/>
</dbReference>
<keyword evidence="3" id="KW-0238">DNA-binding</keyword>
<dbReference type="EMBL" id="BAABDL010000085">
    <property type="protein sequence ID" value="GAA4071715.1"/>
    <property type="molecule type" value="Genomic_DNA"/>
</dbReference>
<sequence>MSSTREKLIALLSRHSNTFVSGQWLSEQLIVSRTAVWKQIKQLEEDGYRFESIPNKGYRLIHQPDKVSENTIYWGLPTEWLGKQIEHYQMIDSTQTLALKRAQEGCEQGLVIISDKQTAGKGRRMREWDSNNDDGIWLSFVLRPNLIPAQAPQLTLLTATVLVKVIEAITELKPKIKWPNDLLIDQKKVAGILTQAQGEHDHIHYAVIGIGLNVNQINFQLTEMQTYQATSLKIETNQTFSKTELIQLFLSHFESLYQIYLTEGFAPIKQKWLESAYRLGEQLCFKVNGVEKTGIFVDLSDDGCLIVEDDQQKREKLYSADINWF</sequence>
<dbReference type="GO" id="GO:0016874">
    <property type="term" value="F:ligase activity"/>
    <property type="evidence" value="ECO:0007669"/>
    <property type="project" value="UniProtKB-KW"/>
</dbReference>
<dbReference type="InterPro" id="IPR004408">
    <property type="entry name" value="Biotin_CoA_COase_ligase"/>
</dbReference>
<comment type="catalytic activity">
    <reaction evidence="3">
        <text>biotin + L-lysyl-[protein] + ATP = N(6)-biotinyl-L-lysyl-[protein] + AMP + diphosphate + H(+)</text>
        <dbReference type="Rhea" id="RHEA:11756"/>
        <dbReference type="Rhea" id="RHEA-COMP:9752"/>
        <dbReference type="Rhea" id="RHEA-COMP:10505"/>
        <dbReference type="ChEBI" id="CHEBI:15378"/>
        <dbReference type="ChEBI" id="CHEBI:29969"/>
        <dbReference type="ChEBI" id="CHEBI:30616"/>
        <dbReference type="ChEBI" id="CHEBI:33019"/>
        <dbReference type="ChEBI" id="CHEBI:57586"/>
        <dbReference type="ChEBI" id="CHEBI:83144"/>
        <dbReference type="ChEBI" id="CHEBI:456215"/>
        <dbReference type="EC" id="6.3.4.15"/>
    </reaction>
</comment>
<keyword evidence="3" id="KW-0067">ATP-binding</keyword>
<evidence type="ECO:0000259" key="4">
    <source>
        <dbReference type="PROSITE" id="PS51733"/>
    </source>
</evidence>
<feature type="domain" description="BPL/LPL catalytic" evidence="4">
    <location>
        <begin position="69"/>
        <end position="261"/>
    </location>
</feature>
<comment type="similarity">
    <text evidence="3">Belongs to the biotin--protein ligase family.</text>
</comment>
<proteinExistence type="inferred from homology"/>
<feature type="binding site" evidence="3">
    <location>
        <position position="188"/>
    </location>
    <ligand>
        <name>biotin</name>
        <dbReference type="ChEBI" id="CHEBI:57586"/>
    </ligand>
</feature>
<reference evidence="6" key="1">
    <citation type="journal article" date="2019" name="Int. J. Syst. Evol. Microbiol.">
        <title>The Global Catalogue of Microorganisms (GCM) 10K type strain sequencing project: providing services to taxonomists for standard genome sequencing and annotation.</title>
        <authorList>
            <consortium name="The Broad Institute Genomics Platform"/>
            <consortium name="The Broad Institute Genome Sequencing Center for Infectious Disease"/>
            <person name="Wu L."/>
            <person name="Ma J."/>
        </authorList>
    </citation>
    <scope>NUCLEOTIDE SEQUENCE [LARGE SCALE GENOMIC DNA]</scope>
    <source>
        <strain evidence="6">JCM 17250</strain>
    </source>
</reference>
<comment type="caution">
    <text evidence="5">The sequence shown here is derived from an EMBL/GenBank/DDBJ whole genome shotgun (WGS) entry which is preliminary data.</text>
</comment>
<dbReference type="SUPFAM" id="SSF46785">
    <property type="entry name" value="Winged helix' DNA-binding domain"/>
    <property type="match status" value="1"/>
</dbReference>
<dbReference type="Gene3D" id="3.30.930.10">
    <property type="entry name" value="Bira Bifunctional Protein, Domain 2"/>
    <property type="match status" value="1"/>
</dbReference>
<dbReference type="NCBIfam" id="TIGR00121">
    <property type="entry name" value="birA_ligase"/>
    <property type="match status" value="1"/>
</dbReference>
<keyword evidence="6" id="KW-1185">Reference proteome</keyword>
<dbReference type="InterPro" id="IPR004143">
    <property type="entry name" value="BPL_LPL_catalytic"/>
</dbReference>
<dbReference type="CDD" id="cd16442">
    <property type="entry name" value="BPL"/>
    <property type="match status" value="1"/>
</dbReference>
<name>A0ABP7VQX0_9BACI</name>
<dbReference type="EC" id="6.3.4.15" evidence="3"/>
<dbReference type="PANTHER" id="PTHR12835:SF5">
    <property type="entry name" value="BIOTIN--PROTEIN LIGASE"/>
    <property type="match status" value="1"/>
</dbReference>
<dbReference type="Gene3D" id="2.30.30.100">
    <property type="match status" value="1"/>
</dbReference>
<evidence type="ECO:0000313" key="6">
    <source>
        <dbReference type="Proteomes" id="UP001501734"/>
    </source>
</evidence>